<dbReference type="SUPFAM" id="SSF158702">
    <property type="entry name" value="Sec63 N-terminal domain-like"/>
    <property type="match status" value="1"/>
</dbReference>
<dbReference type="AlphaFoldDB" id="A0A2G9YWV9"/>
<dbReference type="InterPro" id="IPR043519">
    <property type="entry name" value="NT_sf"/>
</dbReference>
<feature type="domain" description="DNA-directed DNA polymerase X" evidence="9">
    <location>
        <begin position="1"/>
        <end position="326"/>
    </location>
</feature>
<dbReference type="GO" id="GO:0003677">
    <property type="term" value="F:DNA binding"/>
    <property type="evidence" value="ECO:0007669"/>
    <property type="project" value="InterPro"/>
</dbReference>
<dbReference type="Pfam" id="PF14791">
    <property type="entry name" value="DNA_pol_B_thumb"/>
    <property type="match status" value="1"/>
</dbReference>
<dbReference type="InterPro" id="IPR027421">
    <property type="entry name" value="DNA_pol_lamdba_lyase_dom_sf"/>
</dbReference>
<dbReference type="GO" id="GO:0005829">
    <property type="term" value="C:cytosol"/>
    <property type="evidence" value="ECO:0007669"/>
    <property type="project" value="TreeGrafter"/>
</dbReference>
<organism evidence="10 11">
    <name type="scientific">Candidatus Nealsonbacteria bacterium CG23_combo_of_CG06-09_8_20_14_all_39_17</name>
    <dbReference type="NCBI Taxonomy" id="1974722"/>
    <lineage>
        <taxon>Bacteria</taxon>
        <taxon>Candidatus Nealsoniibacteriota</taxon>
    </lineage>
</organism>
<keyword evidence="3" id="KW-0548">Nucleotidyltransferase</keyword>
<dbReference type="Gene3D" id="1.10.150.20">
    <property type="entry name" value="5' to 3' exonuclease, C-terminal subdomain"/>
    <property type="match status" value="1"/>
</dbReference>
<dbReference type="Pfam" id="PF14520">
    <property type="entry name" value="HHH_5"/>
    <property type="match status" value="1"/>
</dbReference>
<dbReference type="SUPFAM" id="SSF47802">
    <property type="entry name" value="DNA polymerase beta, N-terminal domain-like"/>
    <property type="match status" value="1"/>
</dbReference>
<dbReference type="InterPro" id="IPR010996">
    <property type="entry name" value="HHH_MUS81"/>
</dbReference>
<dbReference type="InterPro" id="IPR022311">
    <property type="entry name" value="PolX-like"/>
</dbReference>
<dbReference type="InterPro" id="IPR047967">
    <property type="entry name" value="PolX_PHP"/>
</dbReference>
<evidence type="ECO:0000259" key="8">
    <source>
        <dbReference type="SMART" id="SM00481"/>
    </source>
</evidence>
<dbReference type="EC" id="2.7.7.7" evidence="1"/>
<dbReference type="FunFam" id="3.20.20.140:FF:000047">
    <property type="entry name" value="PHP domain-containing protein"/>
    <property type="match status" value="1"/>
</dbReference>
<sequence length="591" mass="67462">MRNKQLAKIFSEIFLLLEMEGGLPFRHLAYSRVAEVLEGTEMDVKDVYEKEGRKGIEAIPGVGKDIADKIIEYLKTGRVRYYEDYKKKMPVDISELVSVEGVGPRTVKSLWQELGVKNLKDLEQAAKKNKIAPLFGFGEKTEKNILESIKFLKRSHGRFRLDEIIPKAKEIENRLKLLPEVGKISVAGSLRRMKETIGDVDFLTLVRKTKECPTDKEAVQKVMNYFVSVPGVIKIWGKGGTKASIKLEEGFDCDLRIVHEDSFGSALQYFTGSKEHNIALRIIAIKNKMKLSEYGIFKGKKMIAGWDEESIYRSLGLLWIEPELRENTGEIEASFERRLPSLLGYDSIKGDLHCHSNWDGGKDSIEDMAKKAMEMGYEYIGISDHTKFLKIENGLDEKRLSEQRVEIDNLNAKFSRSMRDQPLAGKFKILQGAEVNILNDGSLDIKDEALAKLDYVIAGVHSGHKMEKKEMTERIIKAMKNPYVKILSHPTGRILKKRDEYQCDFDRILRSAKETNTILEINSSSYRLDLKDTNIRKAKEAGVKMVINTDSHNKEQMDIMEFGIAQARRGWAEEKDIINTQPLKELLNNFK</sequence>
<keyword evidence="5" id="KW-0239">DNA-directed DNA polymerase</keyword>
<dbReference type="InterPro" id="IPR022312">
    <property type="entry name" value="DNA_pol_X"/>
</dbReference>
<dbReference type="Proteomes" id="UP000229976">
    <property type="component" value="Unassembled WGS sequence"/>
</dbReference>
<dbReference type="PRINTS" id="PR00869">
    <property type="entry name" value="DNAPOLX"/>
</dbReference>
<name>A0A2G9YWV9_9BACT</name>
<dbReference type="GO" id="GO:0042578">
    <property type="term" value="F:phosphoric ester hydrolase activity"/>
    <property type="evidence" value="ECO:0007669"/>
    <property type="project" value="TreeGrafter"/>
</dbReference>
<dbReference type="GO" id="GO:0003887">
    <property type="term" value="F:DNA-directed DNA polymerase activity"/>
    <property type="evidence" value="ECO:0007669"/>
    <property type="project" value="UniProtKB-KW"/>
</dbReference>
<evidence type="ECO:0000313" key="10">
    <source>
        <dbReference type="EMBL" id="PIP22951.1"/>
    </source>
</evidence>
<dbReference type="InterPro" id="IPR016195">
    <property type="entry name" value="Pol/histidinol_Pase-like"/>
</dbReference>
<feature type="domain" description="Polymerase/histidinol phosphatase N-terminal" evidence="8">
    <location>
        <begin position="350"/>
        <end position="439"/>
    </location>
</feature>
<dbReference type="Gene3D" id="3.20.20.140">
    <property type="entry name" value="Metal-dependent hydrolases"/>
    <property type="match status" value="1"/>
</dbReference>
<dbReference type="NCBIfam" id="NF006375">
    <property type="entry name" value="PRK08609.1"/>
    <property type="match status" value="1"/>
</dbReference>
<dbReference type="Gene3D" id="3.30.210.10">
    <property type="entry name" value="DNA polymerase, thumb domain"/>
    <property type="match status" value="1"/>
</dbReference>
<dbReference type="GO" id="GO:0006281">
    <property type="term" value="P:DNA repair"/>
    <property type="evidence" value="ECO:0007669"/>
    <property type="project" value="UniProtKB-KW"/>
</dbReference>
<dbReference type="InterPro" id="IPR029398">
    <property type="entry name" value="PolB_thumb"/>
</dbReference>
<keyword evidence="6" id="KW-0234">DNA repair</keyword>
<dbReference type="SUPFAM" id="SSF81301">
    <property type="entry name" value="Nucleotidyltransferase"/>
    <property type="match status" value="1"/>
</dbReference>
<reference evidence="10 11" key="1">
    <citation type="submission" date="2017-09" db="EMBL/GenBank/DDBJ databases">
        <title>Depth-based differentiation of microbial function through sediment-hosted aquifers and enrichment of novel symbionts in the deep terrestrial subsurface.</title>
        <authorList>
            <person name="Probst A.J."/>
            <person name="Ladd B."/>
            <person name="Jarett J.K."/>
            <person name="Geller-Mcgrath D.E."/>
            <person name="Sieber C.M."/>
            <person name="Emerson J.B."/>
            <person name="Anantharaman K."/>
            <person name="Thomas B.C."/>
            <person name="Malmstrom R."/>
            <person name="Stieglmeier M."/>
            <person name="Klingl A."/>
            <person name="Woyke T."/>
            <person name="Ryan C.M."/>
            <person name="Banfield J.F."/>
        </authorList>
    </citation>
    <scope>NUCLEOTIDE SEQUENCE [LARGE SCALE GENOMIC DNA]</scope>
    <source>
        <strain evidence="10">CG23_combo_of_CG06-09_8_20_14_all_39_17</strain>
    </source>
</reference>
<gene>
    <name evidence="10" type="ORF">COX37_01210</name>
</gene>
<dbReference type="GO" id="GO:0008270">
    <property type="term" value="F:zinc ion binding"/>
    <property type="evidence" value="ECO:0007669"/>
    <property type="project" value="TreeGrafter"/>
</dbReference>
<dbReference type="PANTHER" id="PTHR36928:SF1">
    <property type="entry name" value="PHOSPHATASE YCDX-RELATED"/>
    <property type="match status" value="1"/>
</dbReference>
<dbReference type="SMART" id="SM00481">
    <property type="entry name" value="POLIIIAc"/>
    <property type="match status" value="1"/>
</dbReference>
<evidence type="ECO:0000256" key="6">
    <source>
        <dbReference type="ARBA" id="ARBA00023204"/>
    </source>
</evidence>
<dbReference type="InterPro" id="IPR003141">
    <property type="entry name" value="Pol/His_phosphatase_N"/>
</dbReference>
<evidence type="ECO:0000256" key="2">
    <source>
        <dbReference type="ARBA" id="ARBA00022679"/>
    </source>
</evidence>
<dbReference type="PANTHER" id="PTHR36928">
    <property type="entry name" value="PHOSPHATASE YCDX-RELATED"/>
    <property type="match status" value="1"/>
</dbReference>
<dbReference type="EMBL" id="PCRO01000015">
    <property type="protein sequence ID" value="PIP22951.1"/>
    <property type="molecule type" value="Genomic_DNA"/>
</dbReference>
<evidence type="ECO:0000256" key="7">
    <source>
        <dbReference type="ARBA" id="ARBA00049244"/>
    </source>
</evidence>
<dbReference type="Pfam" id="PF14716">
    <property type="entry name" value="HHH_8"/>
    <property type="match status" value="1"/>
</dbReference>
<dbReference type="PIRSF" id="PIRSF005047">
    <property type="entry name" value="UCP005047_YshC"/>
    <property type="match status" value="1"/>
</dbReference>
<accession>A0A2G9YWV9</accession>
<dbReference type="SUPFAM" id="SSF89550">
    <property type="entry name" value="PHP domain-like"/>
    <property type="match status" value="1"/>
</dbReference>
<evidence type="ECO:0000256" key="5">
    <source>
        <dbReference type="ARBA" id="ARBA00022932"/>
    </source>
</evidence>
<evidence type="ECO:0000256" key="1">
    <source>
        <dbReference type="ARBA" id="ARBA00012417"/>
    </source>
</evidence>
<dbReference type="CDD" id="cd00141">
    <property type="entry name" value="NT_POLXc"/>
    <property type="match status" value="1"/>
</dbReference>
<evidence type="ECO:0000256" key="4">
    <source>
        <dbReference type="ARBA" id="ARBA00022763"/>
    </source>
</evidence>
<dbReference type="Pfam" id="PF02811">
    <property type="entry name" value="PHP"/>
    <property type="match status" value="1"/>
</dbReference>
<dbReference type="CDD" id="cd07436">
    <property type="entry name" value="PHP_PolX"/>
    <property type="match status" value="1"/>
</dbReference>
<comment type="catalytic activity">
    <reaction evidence="7">
        <text>DNA(n) + a 2'-deoxyribonucleoside 5'-triphosphate = DNA(n+1) + diphosphate</text>
        <dbReference type="Rhea" id="RHEA:22508"/>
        <dbReference type="Rhea" id="RHEA-COMP:17339"/>
        <dbReference type="Rhea" id="RHEA-COMP:17340"/>
        <dbReference type="ChEBI" id="CHEBI:33019"/>
        <dbReference type="ChEBI" id="CHEBI:61560"/>
        <dbReference type="ChEBI" id="CHEBI:173112"/>
        <dbReference type="EC" id="2.7.7.7"/>
    </reaction>
</comment>
<protein>
    <recommendedName>
        <fullName evidence="1">DNA-directed DNA polymerase</fullName>
        <ecNumber evidence="1">2.7.7.7</ecNumber>
    </recommendedName>
</protein>
<evidence type="ECO:0000313" key="11">
    <source>
        <dbReference type="Proteomes" id="UP000229976"/>
    </source>
</evidence>
<dbReference type="SMART" id="SM00483">
    <property type="entry name" value="POLXc"/>
    <property type="match status" value="1"/>
</dbReference>
<dbReference type="InterPro" id="IPR050243">
    <property type="entry name" value="PHP_phosphatase"/>
</dbReference>
<comment type="caution">
    <text evidence="10">The sequence shown here is derived from an EMBL/GenBank/DDBJ whole genome shotgun (WGS) entry which is preliminary data.</text>
</comment>
<dbReference type="PRINTS" id="PR00870">
    <property type="entry name" value="DNAPOLXBETA"/>
</dbReference>
<keyword evidence="4" id="KW-0227">DNA damage</keyword>
<evidence type="ECO:0000256" key="3">
    <source>
        <dbReference type="ARBA" id="ARBA00022695"/>
    </source>
</evidence>
<dbReference type="InterPro" id="IPR004013">
    <property type="entry name" value="PHP_dom"/>
</dbReference>
<evidence type="ECO:0000259" key="9">
    <source>
        <dbReference type="SMART" id="SM00483"/>
    </source>
</evidence>
<dbReference type="Gene3D" id="1.10.150.110">
    <property type="entry name" value="DNA polymerase beta, N-terminal domain-like"/>
    <property type="match status" value="1"/>
</dbReference>
<dbReference type="InterPro" id="IPR002008">
    <property type="entry name" value="DNA_pol_X_beta-like"/>
</dbReference>
<dbReference type="InterPro" id="IPR037160">
    <property type="entry name" value="DNA_Pol_thumb_sf"/>
</dbReference>
<dbReference type="InterPro" id="IPR002054">
    <property type="entry name" value="DNA-dir_DNA_pol_X"/>
</dbReference>
<dbReference type="Gene3D" id="3.30.460.10">
    <property type="entry name" value="Beta Polymerase, domain 2"/>
    <property type="match status" value="1"/>
</dbReference>
<keyword evidence="2" id="KW-0808">Transferase</keyword>
<proteinExistence type="predicted"/>